<dbReference type="EMBL" id="JAWDJX010000067">
    <property type="protein sequence ID" value="KAK3047148.1"/>
    <property type="molecule type" value="Genomic_DNA"/>
</dbReference>
<gene>
    <name evidence="1" type="ORF">LTR09_011415</name>
</gene>
<organism evidence="1 2">
    <name type="scientific">Extremus antarcticus</name>
    <dbReference type="NCBI Taxonomy" id="702011"/>
    <lineage>
        <taxon>Eukaryota</taxon>
        <taxon>Fungi</taxon>
        <taxon>Dikarya</taxon>
        <taxon>Ascomycota</taxon>
        <taxon>Pezizomycotina</taxon>
        <taxon>Dothideomycetes</taxon>
        <taxon>Dothideomycetidae</taxon>
        <taxon>Mycosphaerellales</taxon>
        <taxon>Extremaceae</taxon>
        <taxon>Extremus</taxon>
    </lineage>
</organism>
<dbReference type="AlphaFoldDB" id="A0AAJ0D6H8"/>
<reference evidence="1" key="1">
    <citation type="submission" date="2023-04" db="EMBL/GenBank/DDBJ databases">
        <title>Black Yeasts Isolated from many extreme environments.</title>
        <authorList>
            <person name="Coleine C."/>
            <person name="Stajich J.E."/>
            <person name="Selbmann L."/>
        </authorList>
    </citation>
    <scope>NUCLEOTIDE SEQUENCE</scope>
    <source>
        <strain evidence="1">CCFEE 5312</strain>
    </source>
</reference>
<name>A0AAJ0D6H8_9PEZI</name>
<sequence length="160" mass="17738">MHPFWPMEVVEVNRRQVGTREQFHYAKTIARLRKRHNPDDTELGSTSFVELSICRNVANAGPRQVASLLPYVSGTDGKILCIISVAYANANITAFIVTPFIRVANTILKETLLKDLDDPSSLDAAEFDATKINAFDFEAFEADVDSAYAQYLARAGSRPA</sequence>
<dbReference type="Proteomes" id="UP001271007">
    <property type="component" value="Unassembled WGS sequence"/>
</dbReference>
<accession>A0AAJ0D6H8</accession>
<proteinExistence type="predicted"/>
<evidence type="ECO:0000313" key="2">
    <source>
        <dbReference type="Proteomes" id="UP001271007"/>
    </source>
</evidence>
<protein>
    <submittedName>
        <fullName evidence="1">Uncharacterized protein</fullName>
    </submittedName>
</protein>
<evidence type="ECO:0000313" key="1">
    <source>
        <dbReference type="EMBL" id="KAK3047148.1"/>
    </source>
</evidence>
<comment type="caution">
    <text evidence="1">The sequence shown here is derived from an EMBL/GenBank/DDBJ whole genome shotgun (WGS) entry which is preliminary data.</text>
</comment>
<keyword evidence="2" id="KW-1185">Reference proteome</keyword>